<name>A0A6I6F1I5_9CLOT</name>
<dbReference type="EMBL" id="CP046522">
    <property type="protein sequence ID" value="QGU94617.1"/>
    <property type="molecule type" value="Genomic_DNA"/>
</dbReference>
<proteinExistence type="predicted"/>
<feature type="chain" id="PRO_5026191926" description="Polymer-forming cytoskeletal protein" evidence="1">
    <location>
        <begin position="26"/>
        <end position="183"/>
    </location>
</feature>
<gene>
    <name evidence="2" type="ORF">GOM49_05435</name>
</gene>
<dbReference type="AlphaFoldDB" id="A0A6I6F1I5"/>
<feature type="signal peptide" evidence="1">
    <location>
        <begin position="1"/>
        <end position="25"/>
    </location>
</feature>
<organism evidence="2 3">
    <name type="scientific">Clostridium bovifaecis</name>
    <dbReference type="NCBI Taxonomy" id="2184719"/>
    <lineage>
        <taxon>Bacteria</taxon>
        <taxon>Bacillati</taxon>
        <taxon>Bacillota</taxon>
        <taxon>Clostridia</taxon>
        <taxon>Eubacteriales</taxon>
        <taxon>Clostridiaceae</taxon>
        <taxon>Clostridium</taxon>
    </lineage>
</organism>
<evidence type="ECO:0008006" key="4">
    <source>
        <dbReference type="Google" id="ProtNLM"/>
    </source>
</evidence>
<accession>A0A6I6F1I5</accession>
<reference evidence="2 3" key="1">
    <citation type="submission" date="2019-12" db="EMBL/GenBank/DDBJ databases">
        <title>Genome sequenceing of Clostridium bovifaecis.</title>
        <authorList>
            <person name="Yao Y."/>
        </authorList>
    </citation>
    <scope>NUCLEOTIDE SEQUENCE [LARGE SCALE GENOMIC DNA]</scope>
    <source>
        <strain evidence="2 3">BXX</strain>
    </source>
</reference>
<protein>
    <recommendedName>
        <fullName evidence="4">Polymer-forming cytoskeletal protein</fullName>
    </recommendedName>
</protein>
<evidence type="ECO:0000313" key="2">
    <source>
        <dbReference type="EMBL" id="QGU94617.1"/>
    </source>
</evidence>
<keyword evidence="1" id="KW-0732">Signal</keyword>
<dbReference type="PROSITE" id="PS51257">
    <property type="entry name" value="PROKAR_LIPOPROTEIN"/>
    <property type="match status" value="1"/>
</dbReference>
<keyword evidence="3" id="KW-1185">Reference proteome</keyword>
<dbReference type="Proteomes" id="UP000422764">
    <property type="component" value="Chromosome"/>
</dbReference>
<evidence type="ECO:0000313" key="3">
    <source>
        <dbReference type="Proteomes" id="UP000422764"/>
    </source>
</evidence>
<evidence type="ECO:0000256" key="1">
    <source>
        <dbReference type="SAM" id="SignalP"/>
    </source>
</evidence>
<sequence>MKTKSILLSLAVVASLFVGCGKQPASNTAPKTETKTEAKTDATTTASIVDNADALTKALSKEGTWIVATLNDVTLDKEIVVEGEFHDKNDASKAIYRKLAPYTQDDDHKVLERFTVTVPKMTVKSENFKVQAGIVKGDIYVEAKGFTLTKDATIDGNIYYASEDLQKTAKVEGKVTGKQELKK</sequence>